<reference evidence="1" key="1">
    <citation type="submission" date="2021-10" db="EMBL/GenBank/DDBJ databases">
        <authorList>
            <person name="Dean J.D."/>
            <person name="Kim M.K."/>
            <person name="Newey C.N."/>
            <person name="Stoker T.S."/>
            <person name="Thompson D.W."/>
            <person name="Grose J.H."/>
        </authorList>
    </citation>
    <scope>NUCLEOTIDE SEQUENCE</scope>
</reference>
<evidence type="ECO:0000313" key="1">
    <source>
        <dbReference type="EMBL" id="UGV22667.1"/>
    </source>
</evidence>
<evidence type="ECO:0000313" key="2">
    <source>
        <dbReference type="Proteomes" id="UP000828057"/>
    </source>
</evidence>
<dbReference type="Proteomes" id="UP000828057">
    <property type="component" value="Segment"/>
</dbReference>
<proteinExistence type="predicted"/>
<gene>
    <name evidence="1" type="ORF">FULANO1_66</name>
</gene>
<keyword evidence="2" id="KW-1185">Reference proteome</keyword>
<accession>A0AC61TRX7</accession>
<protein>
    <submittedName>
        <fullName evidence="1">Uncharacterized protein</fullName>
    </submittedName>
</protein>
<name>A0AC61TRX7_9CAUD</name>
<dbReference type="EMBL" id="OL539459">
    <property type="protein sequence ID" value="UGV22667.1"/>
    <property type="molecule type" value="Genomic_DNA"/>
</dbReference>
<organism evidence="1 2">
    <name type="scientific">Escherichia phage vB_EcoD_Fulano1</name>
    <dbReference type="NCBI Taxonomy" id="2902670"/>
    <lineage>
        <taxon>Viruses</taxon>
        <taxon>Duplodnaviria</taxon>
        <taxon>Heunggongvirae</taxon>
        <taxon>Uroviricota</taxon>
        <taxon>Caudoviricetes</taxon>
        <taxon>Drexlerviridae</taxon>
        <taxon>Tempevirinae</taxon>
        <taxon>Hanrivervirus</taxon>
        <taxon>Hanrivervirus fulano1</taxon>
    </lineage>
</organism>
<sequence length="99" mass="11084">MTKMLAINRKLEVKEMSQDDIDDLARGMTTGYMRRIVNHLINSERNKAVYISINHAGGNAASMRQMINNVAKELNVDVKTFVVDGFLGLVILEVNEAFA</sequence>